<name>A0A5D3FX32_9ACTN</name>
<dbReference type="EMBL" id="VSRQ01000001">
    <property type="protein sequence ID" value="TYK52572.1"/>
    <property type="molecule type" value="Genomic_DNA"/>
</dbReference>
<gene>
    <name evidence="3" type="ORF">FXF68_02010</name>
</gene>
<feature type="region of interest" description="Disordered" evidence="1">
    <location>
        <begin position="99"/>
        <end position="221"/>
    </location>
</feature>
<comment type="caution">
    <text evidence="3">The sequence shown here is derived from an EMBL/GenBank/DDBJ whole genome shotgun (WGS) entry which is preliminary data.</text>
</comment>
<sequence length="288" mass="29418">MDATSAKAGDWITVTTTVQTDAGEMRGVKVTAIDLTVSPKTELEYKGACPPPPKAASCTLGTVGTEPEAITTLVRAPQETKSKVTLIYKVTLSGTASEGKSLAGVNESPLLTFTPSAKTPPPKTPTKKPTKKPPKPTKKPTKSPSHNGGGSGGGGSSGGSGGTGGGGTGNSGSGTGGVLPPAPNSSFDPRNPQVALPPIASPVPQNPSVAPSPALAPQSRLQGNNAPVAQDLTFERIASTQIAWLAALMVAFSLLLTQVRLGRRRQPAEDPKRLKGTHRRPRKGVFGK</sequence>
<feature type="region of interest" description="Disordered" evidence="1">
    <location>
        <begin position="263"/>
        <end position="288"/>
    </location>
</feature>
<proteinExistence type="predicted"/>
<dbReference type="Proteomes" id="UP000323505">
    <property type="component" value="Unassembled WGS sequence"/>
</dbReference>
<feature type="compositionally biased region" description="Gly residues" evidence="1">
    <location>
        <begin position="147"/>
        <end position="177"/>
    </location>
</feature>
<keyword evidence="2" id="KW-1133">Transmembrane helix</keyword>
<keyword evidence="4" id="KW-1185">Reference proteome</keyword>
<evidence type="ECO:0000256" key="1">
    <source>
        <dbReference type="SAM" id="MobiDB-lite"/>
    </source>
</evidence>
<evidence type="ECO:0000313" key="3">
    <source>
        <dbReference type="EMBL" id="TYK52572.1"/>
    </source>
</evidence>
<protein>
    <submittedName>
        <fullName evidence="3">Uncharacterized protein</fullName>
    </submittedName>
</protein>
<accession>A0A5D3FX32</accession>
<evidence type="ECO:0000313" key="4">
    <source>
        <dbReference type="Proteomes" id="UP000323505"/>
    </source>
</evidence>
<dbReference type="AlphaFoldDB" id="A0A5D3FX32"/>
<keyword evidence="2" id="KW-0472">Membrane</keyword>
<keyword evidence="2" id="KW-0812">Transmembrane</keyword>
<organism evidence="3 4">
    <name type="scientific">Actinomadura decatromicini</name>
    <dbReference type="NCBI Taxonomy" id="2604572"/>
    <lineage>
        <taxon>Bacteria</taxon>
        <taxon>Bacillati</taxon>
        <taxon>Actinomycetota</taxon>
        <taxon>Actinomycetes</taxon>
        <taxon>Streptosporangiales</taxon>
        <taxon>Thermomonosporaceae</taxon>
        <taxon>Actinomadura</taxon>
    </lineage>
</organism>
<feature type="compositionally biased region" description="Basic residues" evidence="1">
    <location>
        <begin position="274"/>
        <end position="288"/>
    </location>
</feature>
<feature type="compositionally biased region" description="Basic residues" evidence="1">
    <location>
        <begin position="125"/>
        <end position="141"/>
    </location>
</feature>
<reference evidence="3 4" key="1">
    <citation type="submission" date="2019-08" db="EMBL/GenBank/DDBJ databases">
        <title>Actinomadura sp. nov. CYP1-5 isolated from mountain soil.</title>
        <authorList>
            <person name="Songsumanus A."/>
            <person name="Kuncharoen N."/>
            <person name="Kudo T."/>
            <person name="Yuki M."/>
            <person name="Igarashi Y."/>
            <person name="Tanasupawat S."/>
        </authorList>
    </citation>
    <scope>NUCLEOTIDE SEQUENCE [LARGE SCALE GENOMIC DNA]</scope>
    <source>
        <strain evidence="3 4">CYP1-5</strain>
    </source>
</reference>
<evidence type="ECO:0000256" key="2">
    <source>
        <dbReference type="SAM" id="Phobius"/>
    </source>
</evidence>
<feature type="transmembrane region" description="Helical" evidence="2">
    <location>
        <begin position="242"/>
        <end position="262"/>
    </location>
</feature>